<evidence type="ECO:0000256" key="4">
    <source>
        <dbReference type="ARBA" id="ARBA00022525"/>
    </source>
</evidence>
<proteinExistence type="predicted"/>
<protein>
    <recommendedName>
        <fullName evidence="3">non-reducing end alpha-L-arabinofuranosidase</fullName>
        <ecNumber evidence="3">3.2.1.55</ecNumber>
    </recommendedName>
</protein>
<evidence type="ECO:0000256" key="3">
    <source>
        <dbReference type="ARBA" id="ARBA00012670"/>
    </source>
</evidence>
<accession>A0ABN1NQY4</accession>
<sequence>MMVEAIGSDGRRCFRSWTAASIAGSWTPLAASEGNPFARANNTTFPSGAWTKDISHGEMIRHHRWRAEVDRAVPAPMGGSGPWR</sequence>
<evidence type="ECO:0000313" key="8">
    <source>
        <dbReference type="EMBL" id="GAA0914827.1"/>
    </source>
</evidence>
<dbReference type="EMBL" id="BAAAID010000001">
    <property type="protein sequence ID" value="GAA0914827.1"/>
    <property type="molecule type" value="Genomic_DNA"/>
</dbReference>
<keyword evidence="9" id="KW-1185">Reference proteome</keyword>
<dbReference type="EC" id="3.2.1.55" evidence="3"/>
<dbReference type="InterPro" id="IPR005193">
    <property type="entry name" value="GH62_arabinosidase"/>
</dbReference>
<comment type="subcellular location">
    <subcellularLocation>
        <location evidence="2">Secreted</location>
    </subcellularLocation>
</comment>
<keyword evidence="6" id="KW-0378">Hydrolase</keyword>
<comment type="caution">
    <text evidence="8">The sequence shown here is derived from an EMBL/GenBank/DDBJ whole genome shotgun (WGS) entry which is preliminary data.</text>
</comment>
<dbReference type="PANTHER" id="PTHR40631:SF2">
    <property type="entry name" value="ALPHA-L-ARABINOFURANOSIDASE"/>
    <property type="match status" value="1"/>
</dbReference>
<evidence type="ECO:0000256" key="1">
    <source>
        <dbReference type="ARBA" id="ARBA00001462"/>
    </source>
</evidence>
<evidence type="ECO:0000256" key="6">
    <source>
        <dbReference type="ARBA" id="ARBA00022801"/>
    </source>
</evidence>
<dbReference type="Gene3D" id="2.115.10.20">
    <property type="entry name" value="Glycosyl hydrolase domain, family 43"/>
    <property type="match status" value="1"/>
</dbReference>
<organism evidence="8 9">
    <name type="scientific">Streptomyces rhizosphaericus</name>
    <dbReference type="NCBI Taxonomy" id="114699"/>
    <lineage>
        <taxon>Bacteria</taxon>
        <taxon>Bacillati</taxon>
        <taxon>Actinomycetota</taxon>
        <taxon>Actinomycetes</taxon>
        <taxon>Kitasatosporales</taxon>
        <taxon>Streptomycetaceae</taxon>
        <taxon>Streptomyces</taxon>
        <taxon>Streptomyces violaceusniger group</taxon>
    </lineage>
</organism>
<name>A0ABN1NQY4_9ACTN</name>
<evidence type="ECO:0000256" key="2">
    <source>
        <dbReference type="ARBA" id="ARBA00004613"/>
    </source>
</evidence>
<dbReference type="InterPro" id="IPR023296">
    <property type="entry name" value="Glyco_hydro_beta-prop_sf"/>
</dbReference>
<dbReference type="PANTHER" id="PTHR40631">
    <property type="entry name" value="ALPHA-L-ARABINOFURANOSIDASE AXHA-2-RELATED"/>
    <property type="match status" value="1"/>
</dbReference>
<comment type="catalytic activity">
    <reaction evidence="1">
        <text>Hydrolysis of terminal non-reducing alpha-L-arabinofuranoside residues in alpha-L-arabinosides.</text>
        <dbReference type="EC" id="3.2.1.55"/>
    </reaction>
</comment>
<dbReference type="Proteomes" id="UP001500418">
    <property type="component" value="Unassembled WGS sequence"/>
</dbReference>
<dbReference type="Pfam" id="PF03664">
    <property type="entry name" value="Glyco_hydro_62"/>
    <property type="match status" value="1"/>
</dbReference>
<reference evidence="8 9" key="1">
    <citation type="journal article" date="2019" name="Int. J. Syst. Evol. Microbiol.">
        <title>The Global Catalogue of Microorganisms (GCM) 10K type strain sequencing project: providing services to taxonomists for standard genome sequencing and annotation.</title>
        <authorList>
            <consortium name="The Broad Institute Genomics Platform"/>
            <consortium name="The Broad Institute Genome Sequencing Center for Infectious Disease"/>
            <person name="Wu L."/>
            <person name="Ma J."/>
        </authorList>
    </citation>
    <scope>NUCLEOTIDE SEQUENCE [LARGE SCALE GENOMIC DNA]</scope>
    <source>
        <strain evidence="8 9">JCM 11444</strain>
    </source>
</reference>
<evidence type="ECO:0000256" key="7">
    <source>
        <dbReference type="ARBA" id="ARBA00023295"/>
    </source>
</evidence>
<keyword evidence="7" id="KW-0326">Glycosidase</keyword>
<evidence type="ECO:0000256" key="5">
    <source>
        <dbReference type="ARBA" id="ARBA00022729"/>
    </source>
</evidence>
<gene>
    <name evidence="8" type="ORF">GCM10009575_001410</name>
</gene>
<keyword evidence="4" id="KW-0964">Secreted</keyword>
<evidence type="ECO:0000313" key="9">
    <source>
        <dbReference type="Proteomes" id="UP001500418"/>
    </source>
</evidence>
<keyword evidence="5" id="KW-0732">Signal</keyword>